<accession>A0A645GJ01</accession>
<comment type="caution">
    <text evidence="2">The sequence shown here is derived from an EMBL/GenBank/DDBJ whole genome shotgun (WGS) entry which is preliminary data.</text>
</comment>
<feature type="compositionally biased region" description="Basic and acidic residues" evidence="1">
    <location>
        <begin position="49"/>
        <end position="62"/>
    </location>
</feature>
<feature type="region of interest" description="Disordered" evidence="1">
    <location>
        <begin position="29"/>
        <end position="62"/>
    </location>
</feature>
<evidence type="ECO:0000256" key="1">
    <source>
        <dbReference type="SAM" id="MobiDB-lite"/>
    </source>
</evidence>
<protein>
    <submittedName>
        <fullName evidence="2">Uncharacterized protein</fullName>
    </submittedName>
</protein>
<reference evidence="2" key="1">
    <citation type="submission" date="2019-08" db="EMBL/GenBank/DDBJ databases">
        <authorList>
            <person name="Kucharzyk K."/>
            <person name="Murdoch R.W."/>
            <person name="Higgins S."/>
            <person name="Loffler F."/>
        </authorList>
    </citation>
    <scope>NUCLEOTIDE SEQUENCE</scope>
</reference>
<dbReference type="EMBL" id="VSSQ01075669">
    <property type="protein sequence ID" value="MPN26216.1"/>
    <property type="molecule type" value="Genomic_DNA"/>
</dbReference>
<evidence type="ECO:0000313" key="2">
    <source>
        <dbReference type="EMBL" id="MPN26216.1"/>
    </source>
</evidence>
<proteinExistence type="predicted"/>
<name>A0A645GJ01_9ZZZZ</name>
<feature type="compositionally biased region" description="Low complexity" evidence="1">
    <location>
        <begin position="33"/>
        <end position="43"/>
    </location>
</feature>
<organism evidence="2">
    <name type="scientific">bioreactor metagenome</name>
    <dbReference type="NCBI Taxonomy" id="1076179"/>
    <lineage>
        <taxon>unclassified sequences</taxon>
        <taxon>metagenomes</taxon>
        <taxon>ecological metagenomes</taxon>
    </lineage>
</organism>
<dbReference type="AlphaFoldDB" id="A0A645GJ01"/>
<gene>
    <name evidence="2" type="ORF">SDC9_173640</name>
</gene>
<sequence>MRRHLLLHAMQLMLCVGLCTGPAAHAARKAKSSAESSTTRSSAVKIKPSKNDSSESVSERDKRLYRECRGLPNAGACSGYTRK</sequence>